<dbReference type="STRING" id="71717.A0A4Y7SXF7"/>
<dbReference type="PANTHER" id="PTHR11362">
    <property type="entry name" value="PHOSPHATIDYLETHANOLAMINE-BINDING PROTEIN"/>
    <property type="match status" value="1"/>
</dbReference>
<keyword evidence="4" id="KW-1185">Reference proteome</keyword>
<reference evidence="3 4" key="1">
    <citation type="journal article" date="2019" name="Nat. Ecol. Evol.">
        <title>Megaphylogeny resolves global patterns of mushroom evolution.</title>
        <authorList>
            <person name="Varga T."/>
            <person name="Krizsan K."/>
            <person name="Foldi C."/>
            <person name="Dima B."/>
            <person name="Sanchez-Garcia M."/>
            <person name="Sanchez-Ramirez S."/>
            <person name="Szollosi G.J."/>
            <person name="Szarkandi J.G."/>
            <person name="Papp V."/>
            <person name="Albert L."/>
            <person name="Andreopoulos W."/>
            <person name="Angelini C."/>
            <person name="Antonin V."/>
            <person name="Barry K.W."/>
            <person name="Bougher N.L."/>
            <person name="Buchanan P."/>
            <person name="Buyck B."/>
            <person name="Bense V."/>
            <person name="Catcheside P."/>
            <person name="Chovatia M."/>
            <person name="Cooper J."/>
            <person name="Damon W."/>
            <person name="Desjardin D."/>
            <person name="Finy P."/>
            <person name="Geml J."/>
            <person name="Haridas S."/>
            <person name="Hughes K."/>
            <person name="Justo A."/>
            <person name="Karasinski D."/>
            <person name="Kautmanova I."/>
            <person name="Kiss B."/>
            <person name="Kocsube S."/>
            <person name="Kotiranta H."/>
            <person name="LaButti K.M."/>
            <person name="Lechner B.E."/>
            <person name="Liimatainen K."/>
            <person name="Lipzen A."/>
            <person name="Lukacs Z."/>
            <person name="Mihaltcheva S."/>
            <person name="Morgado L.N."/>
            <person name="Niskanen T."/>
            <person name="Noordeloos M.E."/>
            <person name="Ohm R.A."/>
            <person name="Ortiz-Santana B."/>
            <person name="Ovrebo C."/>
            <person name="Racz N."/>
            <person name="Riley R."/>
            <person name="Savchenko A."/>
            <person name="Shiryaev A."/>
            <person name="Soop K."/>
            <person name="Spirin V."/>
            <person name="Szebenyi C."/>
            <person name="Tomsovsky M."/>
            <person name="Tulloss R.E."/>
            <person name="Uehling J."/>
            <person name="Grigoriev I.V."/>
            <person name="Vagvolgyi C."/>
            <person name="Papp T."/>
            <person name="Martin F.M."/>
            <person name="Miettinen O."/>
            <person name="Hibbett D.S."/>
            <person name="Nagy L.G."/>
        </authorList>
    </citation>
    <scope>NUCLEOTIDE SEQUENCE [LARGE SCALE GENOMIC DNA]</scope>
    <source>
        <strain evidence="3 4">FP101781</strain>
    </source>
</reference>
<feature type="region of interest" description="Disordered" evidence="2">
    <location>
        <begin position="24"/>
        <end position="53"/>
    </location>
</feature>
<dbReference type="InterPro" id="IPR001858">
    <property type="entry name" value="Phosphatidylethanolamine-bd_CS"/>
</dbReference>
<dbReference type="InterPro" id="IPR035810">
    <property type="entry name" value="PEBP_euk"/>
</dbReference>
<dbReference type="Pfam" id="PF01161">
    <property type="entry name" value="PBP"/>
    <property type="match status" value="1"/>
</dbReference>
<dbReference type="SUPFAM" id="SSF49777">
    <property type="entry name" value="PEBP-like"/>
    <property type="match status" value="1"/>
</dbReference>
<comment type="similarity">
    <text evidence="1">Belongs to the phosphatidylethanolamine-binding protein family.</text>
</comment>
<evidence type="ECO:0000256" key="2">
    <source>
        <dbReference type="SAM" id="MobiDB-lite"/>
    </source>
</evidence>
<dbReference type="CDD" id="cd00866">
    <property type="entry name" value="PEBP_euk"/>
    <property type="match status" value="1"/>
</dbReference>
<gene>
    <name evidence="3" type="ORF">FA13DRAFT_1737498</name>
</gene>
<evidence type="ECO:0000256" key="1">
    <source>
        <dbReference type="ARBA" id="ARBA00007091"/>
    </source>
</evidence>
<dbReference type="InterPro" id="IPR036610">
    <property type="entry name" value="PEBP-like_sf"/>
</dbReference>
<feature type="compositionally biased region" description="Low complexity" evidence="2">
    <location>
        <begin position="24"/>
        <end position="35"/>
    </location>
</feature>
<name>A0A4Y7SXF7_COPMI</name>
<dbReference type="Proteomes" id="UP000298030">
    <property type="component" value="Unassembled WGS sequence"/>
</dbReference>
<evidence type="ECO:0000313" key="3">
    <source>
        <dbReference type="EMBL" id="TEB26318.1"/>
    </source>
</evidence>
<dbReference type="PROSITE" id="PS01220">
    <property type="entry name" value="PBP"/>
    <property type="match status" value="1"/>
</dbReference>
<dbReference type="EMBL" id="QPFP01000049">
    <property type="protein sequence ID" value="TEB26318.1"/>
    <property type="molecule type" value="Genomic_DNA"/>
</dbReference>
<proteinExistence type="inferred from homology"/>
<evidence type="ECO:0000313" key="4">
    <source>
        <dbReference type="Proteomes" id="UP000298030"/>
    </source>
</evidence>
<protein>
    <submittedName>
        <fullName evidence="3">PEBP-like protein</fullName>
    </submittedName>
</protein>
<dbReference type="PANTHER" id="PTHR11362:SF82">
    <property type="entry name" value="PHOSPHATIDYLETHANOLAMINE-BINDING PROTEIN 4"/>
    <property type="match status" value="1"/>
</dbReference>
<dbReference type="OrthoDB" id="2153661at2759"/>
<dbReference type="AlphaFoldDB" id="A0A4Y7SXF7"/>
<dbReference type="Gene3D" id="1.20.58.1180">
    <property type="match status" value="1"/>
</dbReference>
<comment type="caution">
    <text evidence="3">The sequence shown here is derived from an EMBL/GenBank/DDBJ whole genome shotgun (WGS) entry which is preliminary data.</text>
</comment>
<dbReference type="Gene3D" id="3.90.280.10">
    <property type="entry name" value="PEBP-like"/>
    <property type="match status" value="1"/>
</dbReference>
<sequence length="429" mass="48831">MLHVPRLRAAARTLALCRGNASLSAAPTAGAGSTPAPHPHPQGEPKTAGRKTKRQLLKRAPISLDNPRTWNRPVTPGLIPAFDQALKYIQRDSANIEAESKELASNITVKEAEWQKAEGEAKAQLDAELESMREKLHILHVQSQVNLPEVRWKVRNAMADMSIPAHRHLVEHRWRKDGDLDLLMERIYQMDVVPDVLPEINPTIDLKVVVRTMGAQQLKEHDRKPEFNVEPGRFLDAGNTIERPRLYADVFHTDTRLYTMLLVDPDVPNPETASYTTFLHWLQPNVPLSASTTRISGLNNHTKYIPPHPQKGTPYHRYTVLLIPQPPKEGETYTRNTEARAKDGEVTSKEIEVDVIGEEGRKGFDVREFCERHGMSCKEGGAVHMWREVWSERTNKVYREILKQPEPVFGRPPKPDRYAEIRGRKKYIS</sequence>
<accession>A0A4Y7SXF7</accession>
<dbReference type="InterPro" id="IPR008914">
    <property type="entry name" value="PEBP"/>
</dbReference>
<organism evidence="3 4">
    <name type="scientific">Coprinellus micaceus</name>
    <name type="common">Glistening ink-cap mushroom</name>
    <name type="synonym">Coprinus micaceus</name>
    <dbReference type="NCBI Taxonomy" id="71717"/>
    <lineage>
        <taxon>Eukaryota</taxon>
        <taxon>Fungi</taxon>
        <taxon>Dikarya</taxon>
        <taxon>Basidiomycota</taxon>
        <taxon>Agaricomycotina</taxon>
        <taxon>Agaricomycetes</taxon>
        <taxon>Agaricomycetidae</taxon>
        <taxon>Agaricales</taxon>
        <taxon>Agaricineae</taxon>
        <taxon>Psathyrellaceae</taxon>
        <taxon>Coprinellus</taxon>
    </lineage>
</organism>